<dbReference type="Gene3D" id="3.30.70.890">
    <property type="entry name" value="GHMP kinase, C-terminal domain"/>
    <property type="match status" value="1"/>
</dbReference>
<dbReference type="EMBL" id="BSQG01000008">
    <property type="protein sequence ID" value="GLU49565.1"/>
    <property type="molecule type" value="Genomic_DNA"/>
</dbReference>
<dbReference type="InterPro" id="IPR006206">
    <property type="entry name" value="Mevalonate/galactokinase"/>
</dbReference>
<keyword evidence="3" id="KW-0067">ATP-binding</keyword>
<name>A0A9W6UKZ2_9ACTN</name>
<dbReference type="GO" id="GO:0005829">
    <property type="term" value="C:cytosol"/>
    <property type="evidence" value="ECO:0007669"/>
    <property type="project" value="TreeGrafter"/>
</dbReference>
<dbReference type="RefSeq" id="WP_285761116.1">
    <property type="nucleotide sequence ID" value="NZ_BSQG01000008.1"/>
</dbReference>
<dbReference type="GO" id="GO:0006012">
    <property type="term" value="P:galactose metabolic process"/>
    <property type="evidence" value="ECO:0007669"/>
    <property type="project" value="UniProtKB-KW"/>
</dbReference>
<dbReference type="InterPro" id="IPR013750">
    <property type="entry name" value="GHMP_kinase_C_dom"/>
</dbReference>
<evidence type="ECO:0000256" key="2">
    <source>
        <dbReference type="ARBA" id="ARBA00022741"/>
    </source>
</evidence>
<dbReference type="InterPro" id="IPR014721">
    <property type="entry name" value="Ribsml_uS5_D2-typ_fold_subgr"/>
</dbReference>
<proteinExistence type="predicted"/>
<evidence type="ECO:0000313" key="6">
    <source>
        <dbReference type="EMBL" id="GLU49565.1"/>
    </source>
</evidence>
<dbReference type="Proteomes" id="UP001165092">
    <property type="component" value="Unassembled WGS sequence"/>
</dbReference>
<keyword evidence="1" id="KW-0808">Transferase</keyword>
<dbReference type="PIRSF" id="PIRSF000530">
    <property type="entry name" value="Galactokinase"/>
    <property type="match status" value="1"/>
</dbReference>
<feature type="domain" description="GHMP kinase C-terminal" evidence="5">
    <location>
        <begin position="288"/>
        <end position="363"/>
    </location>
</feature>
<dbReference type="InterPro" id="IPR036554">
    <property type="entry name" value="GHMP_kinase_C_sf"/>
</dbReference>
<dbReference type="AlphaFoldDB" id="A0A9W6UKZ2"/>
<gene>
    <name evidence="6" type="primary">galK</name>
    <name evidence="6" type="ORF">Nans01_39160</name>
</gene>
<dbReference type="Gene3D" id="3.30.230.10">
    <property type="match status" value="1"/>
</dbReference>
<dbReference type="SUPFAM" id="SSF54211">
    <property type="entry name" value="Ribosomal protein S5 domain 2-like"/>
    <property type="match status" value="1"/>
</dbReference>
<evidence type="ECO:0000313" key="7">
    <source>
        <dbReference type="Proteomes" id="UP001165092"/>
    </source>
</evidence>
<keyword evidence="4" id="KW-0119">Carbohydrate metabolism</keyword>
<evidence type="ECO:0000256" key="1">
    <source>
        <dbReference type="ARBA" id="ARBA00022679"/>
    </source>
</evidence>
<dbReference type="GO" id="GO:0005524">
    <property type="term" value="F:ATP binding"/>
    <property type="evidence" value="ECO:0007669"/>
    <property type="project" value="UniProtKB-KW"/>
</dbReference>
<accession>A0A9W6UKZ2</accession>
<keyword evidence="2" id="KW-0547">Nucleotide-binding</keyword>
<evidence type="ECO:0000256" key="4">
    <source>
        <dbReference type="ARBA" id="ARBA00023144"/>
    </source>
</evidence>
<dbReference type="GO" id="GO:0004335">
    <property type="term" value="F:galactokinase activity"/>
    <property type="evidence" value="ECO:0007669"/>
    <property type="project" value="TreeGrafter"/>
</dbReference>
<evidence type="ECO:0000259" key="5">
    <source>
        <dbReference type="Pfam" id="PF08544"/>
    </source>
</evidence>
<dbReference type="SUPFAM" id="SSF55060">
    <property type="entry name" value="GHMP Kinase, C-terminal domain"/>
    <property type="match status" value="1"/>
</dbReference>
<keyword evidence="7" id="KW-1185">Reference proteome</keyword>
<protein>
    <submittedName>
        <fullName evidence="6">Galactokinase</fullName>
    </submittedName>
</protein>
<evidence type="ECO:0000256" key="3">
    <source>
        <dbReference type="ARBA" id="ARBA00022840"/>
    </source>
</evidence>
<dbReference type="PANTHER" id="PTHR10457">
    <property type="entry name" value="MEVALONATE KINASE/GALACTOKINASE"/>
    <property type="match status" value="1"/>
</dbReference>
<dbReference type="PANTHER" id="PTHR10457:SF7">
    <property type="entry name" value="GALACTOKINASE-RELATED"/>
    <property type="match status" value="1"/>
</dbReference>
<keyword evidence="4" id="KW-0299">Galactose metabolism</keyword>
<dbReference type="Pfam" id="PF08544">
    <property type="entry name" value="GHMP_kinases_C"/>
    <property type="match status" value="1"/>
</dbReference>
<sequence length="386" mass="39327">MTGLFGIRRRSGAPLVHMGERVEPEREARVLAELFSAVYGMPPAGVWRAPAAAAVIGDDGPLGDGVLLSVALPWGASVALAPATDGVVQVRRAERPRRVVRGDATVAVLTALAEAGYGLPSGTGVRVLVRAAPLGGVAPLIAAVLLALAEVFAGPEPSRERASLVRIAHRAHEGAPGNPADLDASLRCAEGRALLTDRRSGTGRTMAFALAGAGLRLLITDTGAARAADQFAARRVECDKAAAQLEVASLRDVDDLSGALTVLHDPALRLRARHVVTEGHRVNALVGLLRAGAAGDIGALLNSSHLSLRDALGVSTPQVDAAVDTAARRGARGGRMSGPLGLALSVVPEGRAAPIAEAVAAAFAAHRWSAPVFFNAVPAGGAGRVG</sequence>
<reference evidence="6" key="1">
    <citation type="submission" date="2023-02" db="EMBL/GenBank/DDBJ databases">
        <title>Nocardiopsis ansamitocini NBRC 112285.</title>
        <authorList>
            <person name="Ichikawa N."/>
            <person name="Sato H."/>
            <person name="Tonouchi N."/>
        </authorList>
    </citation>
    <scope>NUCLEOTIDE SEQUENCE</scope>
    <source>
        <strain evidence="6">NBRC 112285</strain>
    </source>
</reference>
<comment type="caution">
    <text evidence="6">The sequence shown here is derived from an EMBL/GenBank/DDBJ whole genome shotgun (WGS) entry which is preliminary data.</text>
</comment>
<organism evidence="6 7">
    <name type="scientific">Nocardiopsis ansamitocini</name>
    <dbReference type="NCBI Taxonomy" id="1670832"/>
    <lineage>
        <taxon>Bacteria</taxon>
        <taxon>Bacillati</taxon>
        <taxon>Actinomycetota</taxon>
        <taxon>Actinomycetes</taxon>
        <taxon>Streptosporangiales</taxon>
        <taxon>Nocardiopsidaceae</taxon>
        <taxon>Nocardiopsis</taxon>
    </lineage>
</organism>
<dbReference type="InterPro" id="IPR020568">
    <property type="entry name" value="Ribosomal_Su5_D2-typ_SF"/>
</dbReference>